<protein>
    <submittedName>
        <fullName evidence="2">Salivary lipocalin</fullName>
    </submittedName>
</protein>
<dbReference type="SUPFAM" id="SSF50814">
    <property type="entry name" value="Lipocalins"/>
    <property type="match status" value="1"/>
</dbReference>
<organism evidence="2">
    <name type="scientific">Ornithodoros brasiliensis</name>
    <name type="common">Mouro tick</name>
    <dbReference type="NCBI Taxonomy" id="888526"/>
    <lineage>
        <taxon>Eukaryota</taxon>
        <taxon>Metazoa</taxon>
        <taxon>Ecdysozoa</taxon>
        <taxon>Arthropoda</taxon>
        <taxon>Chelicerata</taxon>
        <taxon>Arachnida</taxon>
        <taxon>Acari</taxon>
        <taxon>Parasitiformes</taxon>
        <taxon>Ixodida</taxon>
        <taxon>Ixodoidea</taxon>
        <taxon>Argasidae</taxon>
        <taxon>Ornithodorinae</taxon>
        <taxon>Ornithodoros</taxon>
    </lineage>
</organism>
<keyword evidence="1" id="KW-0732">Signal</keyword>
<evidence type="ECO:0000256" key="1">
    <source>
        <dbReference type="SAM" id="SignalP"/>
    </source>
</evidence>
<reference evidence="2" key="1">
    <citation type="submission" date="2016-07" db="EMBL/GenBank/DDBJ databases">
        <title>Salivary Glands transcriptome analysis on engorged females of Ornithodoros brasiliensis (Acari:Argasidae).</title>
        <authorList>
            <person name="Simons S.M."/>
            <person name="Carvalho E."/>
            <person name="Junqueira-de-Azevedo I."/>
            <person name="Ho P.L."/>
            <person name="Giovanni D."/>
            <person name="Mendonca R."/>
            <person name="Onofrio V."/>
            <person name="Landulfo G."/>
            <person name="Ramirez D."/>
            <person name="Barros-Battesti D."/>
        </authorList>
    </citation>
    <scope>NUCLEOTIDE SEQUENCE</scope>
    <source>
        <strain evidence="2">Female</strain>
        <tissue evidence="2">Salivary gland</tissue>
    </source>
</reference>
<feature type="chain" id="PRO_5008901618" evidence="1">
    <location>
        <begin position="34"/>
        <end position="186"/>
    </location>
</feature>
<feature type="signal peptide" evidence="1">
    <location>
        <begin position="1"/>
        <end position="33"/>
    </location>
</feature>
<evidence type="ECO:0000313" key="2">
    <source>
        <dbReference type="EMBL" id="JAT79241.1"/>
    </source>
</evidence>
<dbReference type="EMBL" id="GETE01000141">
    <property type="protein sequence ID" value="JAT79241.1"/>
    <property type="molecule type" value="Transcribed_RNA"/>
</dbReference>
<sequence length="186" mass="20640">KVKSHPSTTSKTFSMKQLLVFIAHLVFTIAARAQGACTTDDSTNTWKSVTSRTSGKYYLYVTTDITRPNCSYVGNLTNLDEATRSADVIYGRTEGNRMSHLQGTVRASGSQLTLMSEGKNLGTSTLLFSDDGNCDVTTGADERCELWVHESIIRTKSFDCCDNKFQECLREGKKVNFPYDEGCRSQ</sequence>
<dbReference type="GO" id="GO:0043176">
    <property type="term" value="F:amine binding"/>
    <property type="evidence" value="ECO:0007669"/>
    <property type="project" value="InterPro"/>
</dbReference>
<dbReference type="AlphaFoldDB" id="A0A1D2AJH4"/>
<dbReference type="Gene3D" id="2.40.128.20">
    <property type="match status" value="1"/>
</dbReference>
<dbReference type="Pfam" id="PF02098">
    <property type="entry name" value="His_binding"/>
    <property type="match status" value="1"/>
</dbReference>
<proteinExistence type="predicted"/>
<dbReference type="InterPro" id="IPR012674">
    <property type="entry name" value="Calycin"/>
</dbReference>
<accession>A0A1D2AJH4</accession>
<dbReference type="InterPro" id="IPR002970">
    <property type="entry name" value="Tick_his-bd"/>
</dbReference>
<dbReference type="GO" id="GO:0030682">
    <property type="term" value="P:symbiont-mediated perturbation of host defenses"/>
    <property type="evidence" value="ECO:0007669"/>
    <property type="project" value="InterPro"/>
</dbReference>
<name>A0A1D2AJH4_ORNBR</name>
<feature type="non-terminal residue" evidence="2">
    <location>
        <position position="1"/>
    </location>
</feature>